<evidence type="ECO:0000313" key="1">
    <source>
        <dbReference type="EMBL" id="JAH44377.1"/>
    </source>
</evidence>
<proteinExistence type="predicted"/>
<sequence length="65" mass="7378">MFTGTGNLKFTRGDRSRTHKESISAIQEKKAAIFLIPFSKLCAAPLRMKALQETLTRIPEWVKVD</sequence>
<accession>A0A0E9ST05</accession>
<reference evidence="1" key="2">
    <citation type="journal article" date="2015" name="Fish Shellfish Immunol.">
        <title>Early steps in the European eel (Anguilla anguilla)-Vibrio vulnificus interaction in the gills: Role of the RtxA13 toxin.</title>
        <authorList>
            <person name="Callol A."/>
            <person name="Pajuelo D."/>
            <person name="Ebbesson L."/>
            <person name="Teles M."/>
            <person name="MacKenzie S."/>
            <person name="Amaro C."/>
        </authorList>
    </citation>
    <scope>NUCLEOTIDE SEQUENCE</scope>
</reference>
<reference evidence="1" key="1">
    <citation type="submission" date="2014-11" db="EMBL/GenBank/DDBJ databases">
        <authorList>
            <person name="Amaro Gonzalez C."/>
        </authorList>
    </citation>
    <scope>NUCLEOTIDE SEQUENCE</scope>
</reference>
<dbReference type="AlphaFoldDB" id="A0A0E9ST05"/>
<protein>
    <submittedName>
        <fullName evidence="1">Uncharacterized protein</fullName>
    </submittedName>
</protein>
<name>A0A0E9ST05_ANGAN</name>
<dbReference type="EMBL" id="GBXM01064200">
    <property type="protein sequence ID" value="JAH44377.1"/>
    <property type="molecule type" value="Transcribed_RNA"/>
</dbReference>
<organism evidence="1">
    <name type="scientific">Anguilla anguilla</name>
    <name type="common">European freshwater eel</name>
    <name type="synonym">Muraena anguilla</name>
    <dbReference type="NCBI Taxonomy" id="7936"/>
    <lineage>
        <taxon>Eukaryota</taxon>
        <taxon>Metazoa</taxon>
        <taxon>Chordata</taxon>
        <taxon>Craniata</taxon>
        <taxon>Vertebrata</taxon>
        <taxon>Euteleostomi</taxon>
        <taxon>Actinopterygii</taxon>
        <taxon>Neopterygii</taxon>
        <taxon>Teleostei</taxon>
        <taxon>Anguilliformes</taxon>
        <taxon>Anguillidae</taxon>
        <taxon>Anguilla</taxon>
    </lineage>
</organism>